<evidence type="ECO:0000313" key="3">
    <source>
        <dbReference type="EMBL" id="GER03417.1"/>
    </source>
</evidence>
<evidence type="ECO:0000313" key="4">
    <source>
        <dbReference type="Proteomes" id="UP000324996"/>
    </source>
</evidence>
<evidence type="ECO:0000256" key="1">
    <source>
        <dbReference type="SAM" id="MobiDB-lite"/>
    </source>
</evidence>
<feature type="compositionally biased region" description="Polar residues" evidence="1">
    <location>
        <begin position="501"/>
        <end position="513"/>
    </location>
</feature>
<sequence>MIKGLGQSATPNILQNLPADIRQSLLNAAAKTDNAAPMNLPSSATLAGLIDLETPGLMTSSEQAAFNSALARISTGSGEGAEGATTATGNSMGDLSGAIPDPDLAGDAKAMPDQGAEQGAAPQAEPTTPSKTPSEIIAQVTTGPKLIGDEEAASQSAAFTVADSDLAINEQALRDLATQNGTEALDANAVSGSIDGAELLAANRNQSANPISELQAEPQIDQATANTIAEALDSSAAKNPAALSQNLMASTAPTAIAQSLQTQITPTDDLQLNGSNRRAGPGLFSRIEGAATLQANGTASTSANSMTGASASGATPDAFSPKTTGAHDAADFAATLKQAAEQPLGQNANQNTNQNTSQTASQTGVAPGSGPLNPLSSLEALAGQLSGQISVQGSGPVDPSGQIQTLSQDADKGSLLARAQSQSPANQVGIGIARAAMDGQSRFTIRMDPPELGRIEVKLAMQKDGSVQAMISADNRDAFDMLQRDARSLERLLQDAGLKTDSNSLNFSLNQQGGRDPGSAFAHLAQDSDQHASPDQASDQGADQSENPADDLSMTMKRLDLTLSDGLNIVV</sequence>
<feature type="region of interest" description="Disordered" evidence="1">
    <location>
        <begin position="75"/>
        <end position="135"/>
    </location>
</feature>
<dbReference type="InterPro" id="IPR021136">
    <property type="entry name" value="Flagellar_hook_control-like_C"/>
</dbReference>
<dbReference type="Proteomes" id="UP000324996">
    <property type="component" value="Unassembled WGS sequence"/>
</dbReference>
<feature type="compositionally biased region" description="Polar residues" evidence="1">
    <location>
        <begin position="296"/>
        <end position="313"/>
    </location>
</feature>
<feature type="region of interest" description="Disordered" evidence="1">
    <location>
        <begin position="346"/>
        <end position="376"/>
    </location>
</feature>
<feature type="compositionally biased region" description="Low complexity" evidence="1">
    <location>
        <begin position="346"/>
        <end position="363"/>
    </location>
</feature>
<accession>A0A5A7N5Y5</accession>
<dbReference type="InterPro" id="IPR038610">
    <property type="entry name" value="FliK-like_C_sf"/>
</dbReference>
<feature type="compositionally biased region" description="Low complexity" evidence="1">
    <location>
        <begin position="114"/>
        <end position="126"/>
    </location>
</feature>
<feature type="region of interest" description="Disordered" evidence="1">
    <location>
        <begin position="501"/>
        <end position="554"/>
    </location>
</feature>
<reference evidence="3 4" key="1">
    <citation type="submission" date="2019-09" db="EMBL/GenBank/DDBJ databases">
        <title>NBRP : Genome information of microbial organism related human and environment.</title>
        <authorList>
            <person name="Hattori M."/>
            <person name="Oshima K."/>
            <person name="Inaba H."/>
            <person name="Suda W."/>
            <person name="Sakamoto M."/>
            <person name="Iino T."/>
            <person name="Kitahara M."/>
            <person name="Oshida Y."/>
            <person name="Iida T."/>
            <person name="Kudo T."/>
            <person name="Itoh T."/>
            <person name="Ohkuma M."/>
        </authorList>
    </citation>
    <scope>NUCLEOTIDE SEQUENCE [LARGE SCALE GENOMIC DNA]</scope>
    <source>
        <strain evidence="3 4">Q-1</strain>
    </source>
</reference>
<organism evidence="3 4">
    <name type="scientific">Iodidimonas nitroreducens</name>
    <dbReference type="NCBI Taxonomy" id="1236968"/>
    <lineage>
        <taxon>Bacteria</taxon>
        <taxon>Pseudomonadati</taxon>
        <taxon>Pseudomonadota</taxon>
        <taxon>Alphaproteobacteria</taxon>
        <taxon>Iodidimonadales</taxon>
        <taxon>Iodidimonadaceae</taxon>
        <taxon>Iodidimonas</taxon>
    </lineage>
</organism>
<gene>
    <name evidence="3" type="ORF">JCM17846_10990</name>
</gene>
<feature type="region of interest" description="Disordered" evidence="1">
    <location>
        <begin position="296"/>
        <end position="325"/>
    </location>
</feature>
<dbReference type="Gene3D" id="3.30.750.140">
    <property type="match status" value="1"/>
</dbReference>
<keyword evidence="4" id="KW-1185">Reference proteome</keyword>
<proteinExistence type="predicted"/>
<feature type="domain" description="Flagellar hook-length control protein-like C-terminal" evidence="2">
    <location>
        <begin position="436"/>
        <end position="513"/>
    </location>
</feature>
<comment type="caution">
    <text evidence="3">The sequence shown here is derived from an EMBL/GenBank/DDBJ whole genome shotgun (WGS) entry which is preliminary data.</text>
</comment>
<dbReference type="AlphaFoldDB" id="A0A5A7N5Y5"/>
<feature type="compositionally biased region" description="Polar residues" evidence="1">
    <location>
        <begin position="533"/>
        <end position="547"/>
    </location>
</feature>
<protein>
    <recommendedName>
        <fullName evidence="2">Flagellar hook-length control protein-like C-terminal domain-containing protein</fullName>
    </recommendedName>
</protein>
<evidence type="ECO:0000259" key="2">
    <source>
        <dbReference type="Pfam" id="PF02120"/>
    </source>
</evidence>
<dbReference type="Pfam" id="PF02120">
    <property type="entry name" value="Flg_hook"/>
    <property type="match status" value="1"/>
</dbReference>
<dbReference type="EMBL" id="BKCN01000004">
    <property type="protein sequence ID" value="GER03417.1"/>
    <property type="molecule type" value="Genomic_DNA"/>
</dbReference>
<name>A0A5A7N5Y5_9PROT</name>
<dbReference type="CDD" id="cd17470">
    <property type="entry name" value="T3SS_Flik_C"/>
    <property type="match status" value="1"/>
</dbReference>